<organism evidence="14 15">
    <name type="scientific">Sinorhizobium numidicum</name>
    <dbReference type="NCBI Taxonomy" id="680248"/>
    <lineage>
        <taxon>Bacteria</taxon>
        <taxon>Pseudomonadati</taxon>
        <taxon>Pseudomonadota</taxon>
        <taxon>Alphaproteobacteria</taxon>
        <taxon>Hyphomicrobiales</taxon>
        <taxon>Rhizobiaceae</taxon>
        <taxon>Sinorhizobium/Ensifer group</taxon>
        <taxon>Sinorhizobium</taxon>
    </lineage>
</organism>
<keyword evidence="9" id="KW-0902">Two-component regulatory system</keyword>
<feature type="domain" description="Histidine kinase" evidence="12">
    <location>
        <begin position="246"/>
        <end position="459"/>
    </location>
</feature>
<evidence type="ECO:0000256" key="4">
    <source>
        <dbReference type="ARBA" id="ARBA00022553"/>
    </source>
</evidence>
<accession>A0ABY8CTP1</accession>
<evidence type="ECO:0000259" key="13">
    <source>
        <dbReference type="PROSITE" id="PS50885"/>
    </source>
</evidence>
<dbReference type="EC" id="2.7.13.3" evidence="3"/>
<keyword evidence="4" id="KW-0597">Phosphoprotein</keyword>
<dbReference type="Pfam" id="PF02518">
    <property type="entry name" value="HATPase_c"/>
    <property type="match status" value="1"/>
</dbReference>
<dbReference type="Proteomes" id="UP001235547">
    <property type="component" value="Chromosome 2"/>
</dbReference>
<dbReference type="SMART" id="SM00387">
    <property type="entry name" value="HATPase_c"/>
    <property type="match status" value="1"/>
</dbReference>
<comment type="catalytic activity">
    <reaction evidence="1">
        <text>ATP + protein L-histidine = ADP + protein N-phospho-L-histidine.</text>
        <dbReference type="EC" id="2.7.13.3"/>
    </reaction>
</comment>
<protein>
    <recommendedName>
        <fullName evidence="3">histidine kinase</fullName>
        <ecNumber evidence="3">2.7.13.3</ecNumber>
    </recommendedName>
</protein>
<dbReference type="InterPro" id="IPR003594">
    <property type="entry name" value="HATPase_dom"/>
</dbReference>
<dbReference type="Gene3D" id="1.10.287.130">
    <property type="match status" value="1"/>
</dbReference>
<dbReference type="Pfam" id="PF08521">
    <property type="entry name" value="2CSK_N"/>
    <property type="match status" value="1"/>
</dbReference>
<sequence>MKTAVYSLRRRLLGWLLISTAVIGVIALMDTYREAVKTANVVSDRVLAGSALAIAERVVVAEDGSLQVDIPYVALEMLTSAAQDRVFYRVDGPPGQFITGYKTLPSLAGGVGQATAFADEVFRGEPIRVAALRRSASTGVNSVPFVVTVAETTIARRQLAQTILLRSALRLSLMIVGAAMIVWVAVSFSLRPLYRLGDAIAERSPDDLHPIRERVPTEVQGLVDTVNSFMVRLQSALDALRHFTGNASHQLRTPLAIIRTQLALAQRAATIEETRAAALKADEAVANAERILAQLLLMAKIDVAGKEEARGSERIELVGLARAITADHVPAAGEAGIDLGFAGEGEDFIRAEPLLVGELLKNLIGNALLYAGRGSEVTVRVERRDEAVALEVEDNGPGIKPEQHRSVLQRFRRGGDEAPGTGLGLPIVEEIATLYGGTMRLEEGDGGRGLKVVVAFPPA</sequence>
<feature type="domain" description="HAMP" evidence="13">
    <location>
        <begin position="187"/>
        <end position="238"/>
    </location>
</feature>
<feature type="transmembrane region" description="Helical" evidence="11">
    <location>
        <begin position="12"/>
        <end position="29"/>
    </location>
</feature>
<evidence type="ECO:0000256" key="5">
    <source>
        <dbReference type="ARBA" id="ARBA00022679"/>
    </source>
</evidence>
<keyword evidence="10 11" id="KW-0472">Membrane</keyword>
<evidence type="ECO:0000256" key="10">
    <source>
        <dbReference type="ARBA" id="ARBA00023136"/>
    </source>
</evidence>
<dbReference type="PANTHER" id="PTHR45436">
    <property type="entry name" value="SENSOR HISTIDINE KINASE YKOH"/>
    <property type="match status" value="1"/>
</dbReference>
<keyword evidence="8 11" id="KW-1133">Transmembrane helix</keyword>
<evidence type="ECO:0000256" key="8">
    <source>
        <dbReference type="ARBA" id="ARBA00022989"/>
    </source>
</evidence>
<reference evidence="14 15" key="1">
    <citation type="submission" date="2023-03" db="EMBL/GenBank/DDBJ databases">
        <authorList>
            <person name="Kaur S."/>
            <person name="Espinosa-Saiz D."/>
            <person name="Velazquez E."/>
            <person name="Menendez E."/>
            <person name="diCenzo G.C."/>
        </authorList>
    </citation>
    <scope>NUCLEOTIDE SEQUENCE [LARGE SCALE GENOMIC DNA]</scope>
    <source>
        <strain evidence="14 15">LMG 27395</strain>
    </source>
</reference>
<keyword evidence="6 11" id="KW-0812">Transmembrane</keyword>
<evidence type="ECO:0000256" key="1">
    <source>
        <dbReference type="ARBA" id="ARBA00000085"/>
    </source>
</evidence>
<dbReference type="InterPro" id="IPR004358">
    <property type="entry name" value="Sig_transdc_His_kin-like_C"/>
</dbReference>
<dbReference type="InterPro" id="IPR003660">
    <property type="entry name" value="HAMP_dom"/>
</dbReference>
<dbReference type="RefSeq" id="WP_280731304.1">
    <property type="nucleotide sequence ID" value="NZ_CP120367.1"/>
</dbReference>
<dbReference type="InterPro" id="IPR005467">
    <property type="entry name" value="His_kinase_dom"/>
</dbReference>
<dbReference type="InterPro" id="IPR036097">
    <property type="entry name" value="HisK_dim/P_sf"/>
</dbReference>
<keyword evidence="15" id="KW-1185">Reference proteome</keyword>
<dbReference type="InterPro" id="IPR003661">
    <property type="entry name" value="HisK_dim/P_dom"/>
</dbReference>
<evidence type="ECO:0000313" key="14">
    <source>
        <dbReference type="EMBL" id="WEX80588.1"/>
    </source>
</evidence>
<evidence type="ECO:0000313" key="15">
    <source>
        <dbReference type="Proteomes" id="UP001235547"/>
    </source>
</evidence>
<evidence type="ECO:0000256" key="7">
    <source>
        <dbReference type="ARBA" id="ARBA00022777"/>
    </source>
</evidence>
<dbReference type="PROSITE" id="PS50109">
    <property type="entry name" value="HIS_KIN"/>
    <property type="match status" value="1"/>
</dbReference>
<comment type="subcellular location">
    <subcellularLocation>
        <location evidence="2">Membrane</location>
    </subcellularLocation>
</comment>
<name>A0ABY8CTP1_9HYPH</name>
<keyword evidence="7 14" id="KW-0418">Kinase</keyword>
<dbReference type="SUPFAM" id="SSF55874">
    <property type="entry name" value="ATPase domain of HSP90 chaperone/DNA topoisomerase II/histidine kinase"/>
    <property type="match status" value="1"/>
</dbReference>
<dbReference type="PANTHER" id="PTHR45436:SF1">
    <property type="entry name" value="SENSOR PROTEIN QSEC"/>
    <property type="match status" value="1"/>
</dbReference>
<dbReference type="EMBL" id="CP120370">
    <property type="protein sequence ID" value="WEX80588.1"/>
    <property type="molecule type" value="Genomic_DNA"/>
</dbReference>
<gene>
    <name evidence="14" type="ORF">PYH38_002044</name>
</gene>
<dbReference type="Pfam" id="PF00512">
    <property type="entry name" value="HisKA"/>
    <property type="match status" value="1"/>
</dbReference>
<dbReference type="Gene3D" id="3.30.565.10">
    <property type="entry name" value="Histidine kinase-like ATPase, C-terminal domain"/>
    <property type="match status" value="1"/>
</dbReference>
<dbReference type="SMART" id="SM00388">
    <property type="entry name" value="HisKA"/>
    <property type="match status" value="1"/>
</dbReference>
<dbReference type="InterPro" id="IPR036890">
    <property type="entry name" value="HATPase_C_sf"/>
</dbReference>
<dbReference type="PRINTS" id="PR00344">
    <property type="entry name" value="BCTRLSENSOR"/>
</dbReference>
<dbReference type="GO" id="GO:0016301">
    <property type="term" value="F:kinase activity"/>
    <property type="evidence" value="ECO:0007669"/>
    <property type="project" value="UniProtKB-KW"/>
</dbReference>
<dbReference type="CDD" id="cd00075">
    <property type="entry name" value="HATPase"/>
    <property type="match status" value="1"/>
</dbReference>
<dbReference type="CDD" id="cd00082">
    <property type="entry name" value="HisKA"/>
    <property type="match status" value="1"/>
</dbReference>
<evidence type="ECO:0000256" key="2">
    <source>
        <dbReference type="ARBA" id="ARBA00004370"/>
    </source>
</evidence>
<evidence type="ECO:0000259" key="12">
    <source>
        <dbReference type="PROSITE" id="PS50109"/>
    </source>
</evidence>
<proteinExistence type="predicted"/>
<dbReference type="InterPro" id="IPR013727">
    <property type="entry name" value="2CSK_N"/>
</dbReference>
<evidence type="ECO:0000256" key="6">
    <source>
        <dbReference type="ARBA" id="ARBA00022692"/>
    </source>
</evidence>
<evidence type="ECO:0000256" key="9">
    <source>
        <dbReference type="ARBA" id="ARBA00023012"/>
    </source>
</evidence>
<dbReference type="PROSITE" id="PS50885">
    <property type="entry name" value="HAMP"/>
    <property type="match status" value="1"/>
</dbReference>
<evidence type="ECO:0000256" key="3">
    <source>
        <dbReference type="ARBA" id="ARBA00012438"/>
    </source>
</evidence>
<dbReference type="InterPro" id="IPR050428">
    <property type="entry name" value="TCS_sensor_his_kinase"/>
</dbReference>
<keyword evidence="5" id="KW-0808">Transferase</keyword>
<evidence type="ECO:0000256" key="11">
    <source>
        <dbReference type="SAM" id="Phobius"/>
    </source>
</evidence>
<dbReference type="SUPFAM" id="SSF47384">
    <property type="entry name" value="Homodimeric domain of signal transducing histidine kinase"/>
    <property type="match status" value="1"/>
</dbReference>